<sequence length="269" mass="29310">MNLLSDNKIELLLALDGTEEALQIILAKREEPEEPFSLLDARTLVVPGRSAFFMVPAIKNALDLFGFSAKEITHLACVAGPGSFTGLRLTFSAAAGIISGNKALITGLEYLPLLAAGPAKFTGHPLWVVTHSRRMQVYIQGFEPMIEGNKNPEPLTPVLPVPVTEAVQIIESYKQERAVIMGSGLLKNKAFFDEFLAANPQLKTLPKRFNRPALQDILSAADAAEFGTEMPFPMYLRGSDAEDNLEAITKKLGIPLEVARKLLKDISPV</sequence>
<evidence type="ECO:0000259" key="1">
    <source>
        <dbReference type="Pfam" id="PF00814"/>
    </source>
</evidence>
<accession>A0A1G9F2V1</accession>
<protein>
    <submittedName>
        <fullName evidence="2">tRNA threonylcarbamoyl adenosine modification protein YeaZ</fullName>
    </submittedName>
</protein>
<dbReference type="Gene3D" id="3.30.420.40">
    <property type="match status" value="2"/>
</dbReference>
<dbReference type="Pfam" id="PF00814">
    <property type="entry name" value="TsaD"/>
    <property type="match status" value="1"/>
</dbReference>
<gene>
    <name evidence="2" type="ORF">SAMN05660337_1359</name>
</gene>
<keyword evidence="3" id="KW-1185">Reference proteome</keyword>
<organism evidence="2 3">
    <name type="scientific">Maridesulfovibrio ferrireducens</name>
    <dbReference type="NCBI Taxonomy" id="246191"/>
    <lineage>
        <taxon>Bacteria</taxon>
        <taxon>Pseudomonadati</taxon>
        <taxon>Thermodesulfobacteriota</taxon>
        <taxon>Desulfovibrionia</taxon>
        <taxon>Desulfovibrionales</taxon>
        <taxon>Desulfovibrionaceae</taxon>
        <taxon>Maridesulfovibrio</taxon>
    </lineage>
</organism>
<dbReference type="OrthoDB" id="9809995at2"/>
<dbReference type="Proteomes" id="UP000199053">
    <property type="component" value="Unassembled WGS sequence"/>
</dbReference>
<evidence type="ECO:0000313" key="2">
    <source>
        <dbReference type="EMBL" id="SDK82668.1"/>
    </source>
</evidence>
<dbReference type="AlphaFoldDB" id="A0A1G9F2V1"/>
<feature type="domain" description="Gcp-like" evidence="1">
    <location>
        <begin position="55"/>
        <end position="140"/>
    </location>
</feature>
<dbReference type="InterPro" id="IPR000905">
    <property type="entry name" value="Gcp-like_dom"/>
</dbReference>
<reference evidence="3" key="1">
    <citation type="submission" date="2016-10" db="EMBL/GenBank/DDBJ databases">
        <authorList>
            <person name="Varghese N."/>
            <person name="Submissions S."/>
        </authorList>
    </citation>
    <scope>NUCLEOTIDE SEQUENCE [LARGE SCALE GENOMIC DNA]</scope>
    <source>
        <strain evidence="3">DSM 16995</strain>
    </source>
</reference>
<dbReference type="InterPro" id="IPR022496">
    <property type="entry name" value="T6A_TsaB"/>
</dbReference>
<dbReference type="InterPro" id="IPR043129">
    <property type="entry name" value="ATPase_NBD"/>
</dbReference>
<dbReference type="NCBIfam" id="TIGR03725">
    <property type="entry name" value="T6A_YeaZ"/>
    <property type="match status" value="1"/>
</dbReference>
<dbReference type="EMBL" id="FNGA01000002">
    <property type="protein sequence ID" value="SDK82668.1"/>
    <property type="molecule type" value="Genomic_DNA"/>
</dbReference>
<dbReference type="SUPFAM" id="SSF53067">
    <property type="entry name" value="Actin-like ATPase domain"/>
    <property type="match status" value="1"/>
</dbReference>
<dbReference type="RefSeq" id="WP_092159513.1">
    <property type="nucleotide sequence ID" value="NZ_FNGA01000002.1"/>
</dbReference>
<proteinExistence type="predicted"/>
<evidence type="ECO:0000313" key="3">
    <source>
        <dbReference type="Proteomes" id="UP000199053"/>
    </source>
</evidence>
<dbReference type="GO" id="GO:0002949">
    <property type="term" value="P:tRNA threonylcarbamoyladenosine modification"/>
    <property type="evidence" value="ECO:0007669"/>
    <property type="project" value="InterPro"/>
</dbReference>
<name>A0A1G9F2V1_9BACT</name>
<dbReference type="STRING" id="246191.SAMN05660337_1359"/>